<evidence type="ECO:0000313" key="3">
    <source>
        <dbReference type="EMBL" id="AWV87907.1"/>
    </source>
</evidence>
<feature type="domain" description="Pyruvate phosphate dikinase AMP/ATP-binding" evidence="2">
    <location>
        <begin position="38"/>
        <end position="328"/>
    </location>
</feature>
<evidence type="ECO:0000259" key="2">
    <source>
        <dbReference type="Pfam" id="PF01326"/>
    </source>
</evidence>
<evidence type="ECO:0000259" key="1">
    <source>
        <dbReference type="Pfam" id="PF00391"/>
    </source>
</evidence>
<dbReference type="KEGG" id="bsed:DN745_00615"/>
<dbReference type="Gene3D" id="3.30.470.20">
    <property type="entry name" value="ATP-grasp fold, B domain"/>
    <property type="match status" value="1"/>
</dbReference>
<dbReference type="Pfam" id="PF00391">
    <property type="entry name" value="PEP-utilizers"/>
    <property type="match status" value="1"/>
</dbReference>
<accession>A0A2Z4FG67</accession>
<proteinExistence type="predicted"/>
<organism evidence="3 4">
    <name type="scientific">Bradymonas sediminis</name>
    <dbReference type="NCBI Taxonomy" id="1548548"/>
    <lineage>
        <taxon>Bacteria</taxon>
        <taxon>Deltaproteobacteria</taxon>
        <taxon>Bradymonadales</taxon>
        <taxon>Bradymonadaceae</taxon>
        <taxon>Bradymonas</taxon>
    </lineage>
</organism>
<dbReference type="InterPro" id="IPR008279">
    <property type="entry name" value="PEP-util_enz_mobile_dom"/>
</dbReference>
<dbReference type="InterPro" id="IPR013815">
    <property type="entry name" value="ATP_grasp_subdomain_1"/>
</dbReference>
<dbReference type="AlphaFoldDB" id="A0A2Z4FG67"/>
<dbReference type="Gene3D" id="3.30.1490.20">
    <property type="entry name" value="ATP-grasp fold, A domain"/>
    <property type="match status" value="1"/>
</dbReference>
<sequence>MRGPARMNPKEHDEIMPPGAQDFRYSARVGGAIWPAARAGGKANGLHLLVRQGFDVPPAFCILSDAFEQALACCVHRVESLDELREKLLGFELSEELVAEVDAQMRAIEPGWPASADSLGWAVRSSALDEDAAGHSFAGQQKTVLGVQTRDEIFGALREVWASLYETGAMLYSDGLTLGGKPRSMAVVIQRMIAPGCAGVMFSQNPLSAEAEQIVVNAAKGMGLQVVEGGSAQTYYLEKSSGYVEGYESGDGAGDEATAKPLLDEGQLKELAACARQLEYTFAEPMDIEWAYAPRAVSASSARAESAHGIRPTLYLLQARPITTSAKPAGAAPAPVAAVWTNVNVGEALPGVATPLTWSIIRGFSRLGFERAFGSLGLEVPEDYELVGAFRGRIYLNLSQFMSIASAIPLLKPQTLFEMAGGGDIAALDGNYEQRDSREFLFRLPRTALKIAASQLTTPLVAPFWSRHFKDWRDQYFEQDLSQLSHLEFRDKLDEIDRVFARTGLVMLACSSNFLMSYVLMREAMRLWAGEESAGQEQTLLGALDVESAQAGYDLMELGRLARRSHRLRNAITDHAPGEVLGVLRGLKGHDDVDGFLAAFARFRQLHGHRAPREAELATPRWREDAGFLFEVIAGYIRAPRLPSARELERVRAQARAQVRAEVERFFPAGISGVFRGLLRLTRAQARQREVMRARVVDSLDIYRRYFLECGRRLVLQEAIRQPEDVFYLRVEDLQNWLYNMSSATDLAIRVLVARAMHEANAALPDPPDTFVATGQRIQDAHKFEASDPRAPVHAQSLDEIRGLPGSAGRVTGRARIIRDPNKDAYLEPGEILVAPYADIGWTPLFLIAAGIVTSLGGPLSHACIVAREYQIPTVVNAQGATERINTGDLITLDADRGIIYIRERA</sequence>
<evidence type="ECO:0000313" key="4">
    <source>
        <dbReference type="Proteomes" id="UP000249799"/>
    </source>
</evidence>
<dbReference type="Pfam" id="PF01326">
    <property type="entry name" value="PPDK_N"/>
    <property type="match status" value="1"/>
</dbReference>
<dbReference type="InterPro" id="IPR002192">
    <property type="entry name" value="PPDK_AMP/ATP-bd"/>
</dbReference>
<dbReference type="EMBL" id="CP030032">
    <property type="protein sequence ID" value="AWV87907.1"/>
    <property type="molecule type" value="Genomic_DNA"/>
</dbReference>
<keyword evidence="4" id="KW-1185">Reference proteome</keyword>
<dbReference type="SUPFAM" id="SSF52009">
    <property type="entry name" value="Phosphohistidine domain"/>
    <property type="match status" value="1"/>
</dbReference>
<dbReference type="GO" id="GO:0016301">
    <property type="term" value="F:kinase activity"/>
    <property type="evidence" value="ECO:0007669"/>
    <property type="project" value="InterPro"/>
</dbReference>
<reference evidence="3 4" key="1">
    <citation type="submission" date="2018-06" db="EMBL/GenBank/DDBJ databases">
        <title>Lujinxingia sediminis gen. nov. sp. nov., a new facultative anaerobic member of the class Deltaproteobacteria, and proposal of Lujinxingaceae fam. nov.</title>
        <authorList>
            <person name="Guo L.-Y."/>
            <person name="Li C.-M."/>
            <person name="Wang S."/>
            <person name="Du Z.-J."/>
        </authorList>
    </citation>
    <scope>NUCLEOTIDE SEQUENCE [LARGE SCALE GENOMIC DNA]</scope>
    <source>
        <strain evidence="3 4">FA350</strain>
    </source>
</reference>
<dbReference type="Gene3D" id="3.50.30.10">
    <property type="entry name" value="Phosphohistidine domain"/>
    <property type="match status" value="1"/>
</dbReference>
<name>A0A2Z4FG67_9DELT</name>
<dbReference type="OrthoDB" id="9765468at2"/>
<dbReference type="InterPro" id="IPR051549">
    <property type="entry name" value="PEP_Utilizing_Enz"/>
</dbReference>
<feature type="domain" description="PEP-utilising enzyme mobile" evidence="1">
    <location>
        <begin position="828"/>
        <end position="898"/>
    </location>
</feature>
<dbReference type="InterPro" id="IPR036637">
    <property type="entry name" value="Phosphohistidine_dom_sf"/>
</dbReference>
<dbReference type="Proteomes" id="UP000249799">
    <property type="component" value="Chromosome"/>
</dbReference>
<gene>
    <name evidence="3" type="ORF">DN745_00615</name>
</gene>
<dbReference type="PANTHER" id="PTHR43615:SF1">
    <property type="entry name" value="PPDK_N DOMAIN-CONTAINING PROTEIN"/>
    <property type="match status" value="1"/>
</dbReference>
<dbReference type="PANTHER" id="PTHR43615">
    <property type="entry name" value="PHOSPHOENOLPYRUVATE SYNTHASE-RELATED"/>
    <property type="match status" value="1"/>
</dbReference>
<protein>
    <submittedName>
        <fullName evidence="3">Uncharacterized protein</fullName>
    </submittedName>
</protein>
<dbReference type="GO" id="GO:0005524">
    <property type="term" value="F:ATP binding"/>
    <property type="evidence" value="ECO:0007669"/>
    <property type="project" value="InterPro"/>
</dbReference>
<dbReference type="SUPFAM" id="SSF56059">
    <property type="entry name" value="Glutathione synthetase ATP-binding domain-like"/>
    <property type="match status" value="1"/>
</dbReference>